<protein>
    <submittedName>
        <fullName evidence="3">NAD(P)/FAD-dependent oxidoreductase</fullName>
    </submittedName>
</protein>
<dbReference type="RefSeq" id="WP_211472292.1">
    <property type="nucleotide sequence ID" value="NZ_JAGSXH010000205.1"/>
</dbReference>
<evidence type="ECO:0000259" key="2">
    <source>
        <dbReference type="Pfam" id="PF01593"/>
    </source>
</evidence>
<feature type="chain" id="PRO_5038885634" evidence="1">
    <location>
        <begin position="18"/>
        <end position="458"/>
    </location>
</feature>
<evidence type="ECO:0000313" key="4">
    <source>
        <dbReference type="Proteomes" id="UP000677913"/>
    </source>
</evidence>
<keyword evidence="4" id="KW-1185">Reference proteome</keyword>
<dbReference type="EMBL" id="JAGSXH010000205">
    <property type="protein sequence ID" value="MBS2966835.1"/>
    <property type="molecule type" value="Genomic_DNA"/>
</dbReference>
<dbReference type="InterPro" id="IPR002937">
    <property type="entry name" value="Amino_oxidase"/>
</dbReference>
<dbReference type="Pfam" id="PF01593">
    <property type="entry name" value="Amino_oxidase"/>
    <property type="match status" value="1"/>
</dbReference>
<evidence type="ECO:0000256" key="1">
    <source>
        <dbReference type="SAM" id="SignalP"/>
    </source>
</evidence>
<accession>A0A8J8BFN5</accession>
<dbReference type="SUPFAM" id="SSF51905">
    <property type="entry name" value="FAD/NAD(P)-binding domain"/>
    <property type="match status" value="1"/>
</dbReference>
<feature type="signal peptide" evidence="1">
    <location>
        <begin position="1"/>
        <end position="17"/>
    </location>
</feature>
<evidence type="ECO:0000313" key="3">
    <source>
        <dbReference type="EMBL" id="MBS2966835.1"/>
    </source>
</evidence>
<dbReference type="Proteomes" id="UP000677913">
    <property type="component" value="Unassembled WGS sequence"/>
</dbReference>
<reference evidence="3" key="1">
    <citation type="submission" date="2021-04" db="EMBL/GenBank/DDBJ databases">
        <title>Genome based classification of Actinospica acidithermotolerans sp. nov., an actinobacterium isolated from an Indonesian hot spring.</title>
        <authorList>
            <person name="Kusuma A.B."/>
            <person name="Putra K.E."/>
            <person name="Nafisah S."/>
            <person name="Loh J."/>
            <person name="Nouioui I."/>
            <person name="Goodfellow M."/>
        </authorList>
    </citation>
    <scope>NUCLEOTIDE SEQUENCE</scope>
    <source>
        <strain evidence="3">DSM 45618</strain>
    </source>
</reference>
<dbReference type="GO" id="GO:0016491">
    <property type="term" value="F:oxidoreductase activity"/>
    <property type="evidence" value="ECO:0007669"/>
    <property type="project" value="InterPro"/>
</dbReference>
<proteinExistence type="predicted"/>
<dbReference type="PANTHER" id="PTHR43734:SF1">
    <property type="entry name" value="PHYTOENE DESATURASE"/>
    <property type="match status" value="1"/>
</dbReference>
<keyword evidence="1" id="KW-0732">Signal</keyword>
<name>A0A8J8BFN5_9ACTN</name>
<dbReference type="PANTHER" id="PTHR43734">
    <property type="entry name" value="PHYTOENE DESATURASE"/>
    <property type="match status" value="1"/>
</dbReference>
<sequence length="458" mass="48397">MARIIVVGAGMAGLAAAARLAARGHSVLVCEAGHTVGGTLGSWQYDGLIFDTGAYTLTLPAAYRDLFIKTGSRKRSAAAALEDRVELRALDPVRRYLFPDGTRLDLPNASRGRLHAAFDEALGTGAGQSWLNIVDHGSRVWDTIRPVLVEAPGSGERELARLLRTAAGRRVLTPLRSLRSVAGRWFTDPRLFLLLDDYARQAGAGADARRAPGVLAAHIYIEHAFGAWQIVGGMYTLAEELRLRVLERGAEIRYGARAIRIERSASGAVSGVLLADGERIAADIVVAGVDQAVLTRMLDQPSVKTQYSAPVGTLCLVVQDPPTMPHETVLLDQSGPALRVHVAGERPTAWTVHVPGVTDAQLDADGVLDTLAARGIDVRRKVLARHAITAADREAATGAPGGSAYGPAVTSLRTALLRSPVRQPVTGLFHVGASARLGGGLSFAALSAWQAAELITGA</sequence>
<dbReference type="InterPro" id="IPR036188">
    <property type="entry name" value="FAD/NAD-bd_sf"/>
</dbReference>
<comment type="caution">
    <text evidence="3">The sequence shown here is derived from an EMBL/GenBank/DDBJ whole genome shotgun (WGS) entry which is preliminary data.</text>
</comment>
<dbReference type="Gene3D" id="3.50.50.60">
    <property type="entry name" value="FAD/NAD(P)-binding domain"/>
    <property type="match status" value="2"/>
</dbReference>
<organism evidence="3 4">
    <name type="scientific">Actinocrinis puniceicyclus</name>
    <dbReference type="NCBI Taxonomy" id="977794"/>
    <lineage>
        <taxon>Bacteria</taxon>
        <taxon>Bacillati</taxon>
        <taxon>Actinomycetota</taxon>
        <taxon>Actinomycetes</taxon>
        <taxon>Catenulisporales</taxon>
        <taxon>Actinospicaceae</taxon>
        <taxon>Actinocrinis</taxon>
    </lineage>
</organism>
<feature type="domain" description="Amine oxidase" evidence="2">
    <location>
        <begin position="11"/>
        <end position="303"/>
    </location>
</feature>
<dbReference type="AlphaFoldDB" id="A0A8J8BFN5"/>
<gene>
    <name evidence="3" type="ORF">KGA66_27620</name>
</gene>